<dbReference type="PRINTS" id="PR00370">
    <property type="entry name" value="FMOXYGENASE"/>
</dbReference>
<dbReference type="InterPro" id="IPR000960">
    <property type="entry name" value="Flavin_mOase"/>
</dbReference>
<dbReference type="EMBL" id="JRES01001352">
    <property type="protein sequence ID" value="KNC23392.1"/>
    <property type="molecule type" value="Genomic_DNA"/>
</dbReference>
<keyword evidence="5" id="KW-0521">NADP</keyword>
<dbReference type="OMA" id="CYEREEQ"/>
<dbReference type="GO" id="GO:0050661">
    <property type="term" value="F:NADP binding"/>
    <property type="evidence" value="ECO:0007669"/>
    <property type="project" value="InterPro"/>
</dbReference>
<keyword evidence="4 8" id="KW-0274">FAD</keyword>
<sequence>MNKKLRVCVIGAGTAGLSAVKNSLEHHMEVVCYEREEQVGGTWVYRDTDDVTKQYDEEVHSSMYEGLRTNIPKEVMGYSDFPYPQKFDLSFITSANVLEYLNLYADHFKLRHHIKLQHEVIRVRPRSNQEWEASILDKEVLIIGAGPSGMDITQHIAKTAKQVFLSHHLSEAPPTDFMGTVSQKLDVKYFTSTGAVFKDDSVEDFDCVVYCTGYQYSFPFLSCDCGIYVENKHVQPLYKHCINIEYPTMAIIGLPFAVLPTLCLDMQVRFVIKFFSNEVELPSKLEMFKELKREIEDRKARGLRQCEAHKMGAKEYEYYNDLCSITGITNMKPVVANIMKDCGRKYIYELETYRAGTAGLSAVKNSLEHHMEVVCYEREEQVGGTWVYEDTDATVQCDEEVHSSMYQGLRTNLPKEVMGYPDFPYPDKFEMSFVTSADVLEYLNLYADHFKLRNYIQFEHEVIRVKPRLNREWEASSLFTVQYFDRIFVCNGHYTKPQYPEIPGMDIYRGLQLHSHLYRTPQKFKDETVLVIGAGPSGMDVTQHIAKTAKQVFLSHHLPEAPPTDFMGPVTQKPDVQYFTATGAVFKDGTVEDFDCVIYCTGYQYSFPFLSCDCGIYVKNNHVQPLYKQCINIEHPTMAIIGLPFLVLPTQCFDMQIRFALKFFSNELEFPSKQEMLDELKRDLEERKERGMRETEAHKMGPKQYDYYKELSEMAGITTIKPVVANIMKDCGKKYIYELETYRSYIFKVLDDERFVKIPVN</sequence>
<evidence type="ECO:0000313" key="9">
    <source>
        <dbReference type="EMBL" id="KNC23392.1"/>
    </source>
</evidence>
<dbReference type="STRING" id="7375.A0A0L0BTN4"/>
<evidence type="ECO:0000256" key="6">
    <source>
        <dbReference type="ARBA" id="ARBA00023002"/>
    </source>
</evidence>
<dbReference type="GO" id="GO:0004499">
    <property type="term" value="F:N,N-dimethylaniline monooxygenase activity"/>
    <property type="evidence" value="ECO:0007669"/>
    <property type="project" value="InterPro"/>
</dbReference>
<proteinExistence type="inferred from homology"/>
<evidence type="ECO:0000256" key="3">
    <source>
        <dbReference type="ARBA" id="ARBA00022630"/>
    </source>
</evidence>
<dbReference type="Gene3D" id="3.50.50.60">
    <property type="entry name" value="FAD/NAD(P)-binding domain"/>
    <property type="match status" value="4"/>
</dbReference>
<name>A0A0L0BTN4_LUCCU</name>
<keyword evidence="7 8" id="KW-0503">Monooxygenase</keyword>
<dbReference type="EC" id="1.-.-.-" evidence="8"/>
<keyword evidence="6 8" id="KW-0560">Oxidoreductase</keyword>
<dbReference type="FunFam" id="3.50.50.60:FF:000023">
    <property type="entry name" value="Dimethylaniline monooxygenase [N-oxide-forming]"/>
    <property type="match status" value="1"/>
</dbReference>
<dbReference type="GO" id="GO:0050660">
    <property type="term" value="F:flavin adenine dinucleotide binding"/>
    <property type="evidence" value="ECO:0007669"/>
    <property type="project" value="InterPro"/>
</dbReference>
<evidence type="ECO:0000313" key="10">
    <source>
        <dbReference type="Proteomes" id="UP000037069"/>
    </source>
</evidence>
<dbReference type="SUPFAM" id="SSF51905">
    <property type="entry name" value="FAD/NAD(P)-binding domain"/>
    <property type="match status" value="4"/>
</dbReference>
<keyword evidence="10" id="KW-1185">Reference proteome</keyword>
<evidence type="ECO:0000256" key="1">
    <source>
        <dbReference type="ARBA" id="ARBA00001974"/>
    </source>
</evidence>
<dbReference type="FunFam" id="3.50.50.60:FF:000138">
    <property type="entry name" value="Flavin-containing monooxygenase"/>
    <property type="match status" value="1"/>
</dbReference>
<dbReference type="Pfam" id="PF00743">
    <property type="entry name" value="FMO-like"/>
    <property type="match status" value="4"/>
</dbReference>
<dbReference type="InterPro" id="IPR050346">
    <property type="entry name" value="FMO-like"/>
</dbReference>
<protein>
    <recommendedName>
        <fullName evidence="8">Flavin-containing monooxygenase</fullName>
        <ecNumber evidence="8">1.-.-.-</ecNumber>
    </recommendedName>
</protein>
<gene>
    <name evidence="9" type="ORF">FF38_00753</name>
</gene>
<dbReference type="AlphaFoldDB" id="A0A0L0BTN4"/>
<dbReference type="PANTHER" id="PTHR23023">
    <property type="entry name" value="DIMETHYLANILINE MONOOXYGENASE"/>
    <property type="match status" value="1"/>
</dbReference>
<keyword evidence="3 8" id="KW-0285">Flavoprotein</keyword>
<dbReference type="InterPro" id="IPR036188">
    <property type="entry name" value="FAD/NAD-bd_sf"/>
</dbReference>
<comment type="cofactor">
    <cofactor evidence="1 8">
        <name>FAD</name>
        <dbReference type="ChEBI" id="CHEBI:57692"/>
    </cofactor>
</comment>
<evidence type="ECO:0000256" key="7">
    <source>
        <dbReference type="ARBA" id="ARBA00023033"/>
    </source>
</evidence>
<comment type="similarity">
    <text evidence="2 8">Belongs to the FMO family.</text>
</comment>
<evidence type="ECO:0000256" key="5">
    <source>
        <dbReference type="ARBA" id="ARBA00022857"/>
    </source>
</evidence>
<reference evidence="9 10" key="1">
    <citation type="journal article" date="2015" name="Nat. Commun.">
        <title>Lucilia cuprina genome unlocks parasitic fly biology to underpin future interventions.</title>
        <authorList>
            <person name="Anstead C.A."/>
            <person name="Korhonen P.K."/>
            <person name="Young N.D."/>
            <person name="Hall R.S."/>
            <person name="Jex A.R."/>
            <person name="Murali S.C."/>
            <person name="Hughes D.S."/>
            <person name="Lee S.F."/>
            <person name="Perry T."/>
            <person name="Stroehlein A.J."/>
            <person name="Ansell B.R."/>
            <person name="Breugelmans B."/>
            <person name="Hofmann A."/>
            <person name="Qu J."/>
            <person name="Dugan S."/>
            <person name="Lee S.L."/>
            <person name="Chao H."/>
            <person name="Dinh H."/>
            <person name="Han Y."/>
            <person name="Doddapaneni H.V."/>
            <person name="Worley K.C."/>
            <person name="Muzny D.M."/>
            <person name="Ioannidis P."/>
            <person name="Waterhouse R.M."/>
            <person name="Zdobnov E.M."/>
            <person name="James P.J."/>
            <person name="Bagnall N.H."/>
            <person name="Kotze A.C."/>
            <person name="Gibbs R.A."/>
            <person name="Richards S."/>
            <person name="Batterham P."/>
            <person name="Gasser R.B."/>
        </authorList>
    </citation>
    <scope>NUCLEOTIDE SEQUENCE [LARGE SCALE GENOMIC DNA]</scope>
    <source>
        <strain evidence="9 10">LS</strain>
        <tissue evidence="9">Full body</tissue>
    </source>
</reference>
<comment type="caution">
    <text evidence="9">The sequence shown here is derived from an EMBL/GenBank/DDBJ whole genome shotgun (WGS) entry which is preliminary data.</text>
</comment>
<evidence type="ECO:0000256" key="8">
    <source>
        <dbReference type="RuleBase" id="RU361177"/>
    </source>
</evidence>
<accession>A0A0L0BTN4</accession>
<evidence type="ECO:0000256" key="2">
    <source>
        <dbReference type="ARBA" id="ARBA00009183"/>
    </source>
</evidence>
<dbReference type="InterPro" id="IPR020946">
    <property type="entry name" value="Flavin_mOase-like"/>
</dbReference>
<evidence type="ECO:0000256" key="4">
    <source>
        <dbReference type="ARBA" id="ARBA00022827"/>
    </source>
</evidence>
<dbReference type="OrthoDB" id="66881at2759"/>
<organism evidence="9 10">
    <name type="scientific">Lucilia cuprina</name>
    <name type="common">Green bottle fly</name>
    <name type="synonym">Australian sheep blowfly</name>
    <dbReference type="NCBI Taxonomy" id="7375"/>
    <lineage>
        <taxon>Eukaryota</taxon>
        <taxon>Metazoa</taxon>
        <taxon>Ecdysozoa</taxon>
        <taxon>Arthropoda</taxon>
        <taxon>Hexapoda</taxon>
        <taxon>Insecta</taxon>
        <taxon>Pterygota</taxon>
        <taxon>Neoptera</taxon>
        <taxon>Endopterygota</taxon>
        <taxon>Diptera</taxon>
        <taxon>Brachycera</taxon>
        <taxon>Muscomorpha</taxon>
        <taxon>Oestroidea</taxon>
        <taxon>Calliphoridae</taxon>
        <taxon>Luciliinae</taxon>
        <taxon>Lucilia</taxon>
    </lineage>
</organism>
<dbReference type="Proteomes" id="UP000037069">
    <property type="component" value="Unassembled WGS sequence"/>
</dbReference>